<organism evidence="1 2">
    <name type="scientific">Portunus trituberculatus</name>
    <name type="common">Swimming crab</name>
    <name type="synonym">Neptunus trituberculatus</name>
    <dbReference type="NCBI Taxonomy" id="210409"/>
    <lineage>
        <taxon>Eukaryota</taxon>
        <taxon>Metazoa</taxon>
        <taxon>Ecdysozoa</taxon>
        <taxon>Arthropoda</taxon>
        <taxon>Crustacea</taxon>
        <taxon>Multicrustacea</taxon>
        <taxon>Malacostraca</taxon>
        <taxon>Eumalacostraca</taxon>
        <taxon>Eucarida</taxon>
        <taxon>Decapoda</taxon>
        <taxon>Pleocyemata</taxon>
        <taxon>Brachyura</taxon>
        <taxon>Eubrachyura</taxon>
        <taxon>Portunoidea</taxon>
        <taxon>Portunidae</taxon>
        <taxon>Portuninae</taxon>
        <taxon>Portunus</taxon>
    </lineage>
</organism>
<reference evidence="1 2" key="1">
    <citation type="submission" date="2019-05" db="EMBL/GenBank/DDBJ databases">
        <title>Another draft genome of Portunus trituberculatus and its Hox gene families provides insights of decapod evolution.</title>
        <authorList>
            <person name="Jeong J.-H."/>
            <person name="Song I."/>
            <person name="Kim S."/>
            <person name="Choi T."/>
            <person name="Kim D."/>
            <person name="Ryu S."/>
            <person name="Kim W."/>
        </authorList>
    </citation>
    <scope>NUCLEOTIDE SEQUENCE [LARGE SCALE GENOMIC DNA]</scope>
    <source>
        <tissue evidence="1">Muscle</tissue>
    </source>
</reference>
<dbReference type="EMBL" id="VSRR010131046">
    <property type="protein sequence ID" value="MPD02350.1"/>
    <property type="molecule type" value="Genomic_DNA"/>
</dbReference>
<dbReference type="AlphaFoldDB" id="A0A5B7K5N0"/>
<sequence length="146" mass="16462">MENKEELPHHKKKIRKHANPRLTLLRFCTSHNVKRTSKHEYHQHNTRQPQSYALPLVPTPTASYILPFPSADVHCLPSTSPRPPLDQALSHRSTSLTAHCLSQLPSFSSSLVRCQDGTSGILLSYTIPVSLPFKLALRRINCMCVC</sequence>
<evidence type="ECO:0000313" key="1">
    <source>
        <dbReference type="EMBL" id="MPD02350.1"/>
    </source>
</evidence>
<gene>
    <name evidence="1" type="ORF">E2C01_097928</name>
</gene>
<evidence type="ECO:0000313" key="2">
    <source>
        <dbReference type="Proteomes" id="UP000324222"/>
    </source>
</evidence>
<dbReference type="Proteomes" id="UP000324222">
    <property type="component" value="Unassembled WGS sequence"/>
</dbReference>
<accession>A0A5B7K5N0</accession>
<proteinExistence type="predicted"/>
<comment type="caution">
    <text evidence="1">The sequence shown here is derived from an EMBL/GenBank/DDBJ whole genome shotgun (WGS) entry which is preliminary data.</text>
</comment>
<name>A0A5B7K5N0_PORTR</name>
<keyword evidence="2" id="KW-1185">Reference proteome</keyword>
<protein>
    <submittedName>
        <fullName evidence="1">Uncharacterized protein</fullName>
    </submittedName>
</protein>